<keyword evidence="1" id="KW-0472">Membrane</keyword>
<gene>
    <name evidence="2" type="ORF">CO077_02615</name>
</gene>
<dbReference type="Proteomes" id="UP000228875">
    <property type="component" value="Unassembled WGS sequence"/>
</dbReference>
<proteinExistence type="predicted"/>
<sequence>MSYKEFLKPDWRKIVIFIVLFFLSNAIPYIPIKDCSLEFGGCDWELCQPSLFYCKHTEAAQYYLGIENPWIQMILILFFMFVFPYLLSCLIIWIFDKIKKKV</sequence>
<evidence type="ECO:0000313" key="2">
    <source>
        <dbReference type="EMBL" id="PJB99282.1"/>
    </source>
</evidence>
<organism evidence="2 3">
    <name type="scientific">Candidatus Nealsonbacteria bacterium CG_4_9_14_0_8_um_filter_35_12</name>
    <dbReference type="NCBI Taxonomy" id="1974692"/>
    <lineage>
        <taxon>Bacteria</taxon>
        <taxon>Candidatus Nealsoniibacteriota</taxon>
    </lineage>
</organism>
<comment type="caution">
    <text evidence="2">The sequence shown here is derived from an EMBL/GenBank/DDBJ whole genome shotgun (WGS) entry which is preliminary data.</text>
</comment>
<evidence type="ECO:0000313" key="3">
    <source>
        <dbReference type="Proteomes" id="UP000228875"/>
    </source>
</evidence>
<protein>
    <submittedName>
        <fullName evidence="2">Uncharacterized protein</fullName>
    </submittedName>
</protein>
<keyword evidence="1" id="KW-0812">Transmembrane</keyword>
<name>A0A2M8DMI9_9BACT</name>
<dbReference type="AlphaFoldDB" id="A0A2M8DMI9"/>
<accession>A0A2M8DMI9</accession>
<evidence type="ECO:0000256" key="1">
    <source>
        <dbReference type="SAM" id="Phobius"/>
    </source>
</evidence>
<dbReference type="EMBL" id="PFTB01000058">
    <property type="protein sequence ID" value="PJB99282.1"/>
    <property type="molecule type" value="Genomic_DNA"/>
</dbReference>
<feature type="transmembrane region" description="Helical" evidence="1">
    <location>
        <begin position="70"/>
        <end position="95"/>
    </location>
</feature>
<reference evidence="3" key="1">
    <citation type="submission" date="2017-09" db="EMBL/GenBank/DDBJ databases">
        <title>Depth-based differentiation of microbial function through sediment-hosted aquifers and enrichment of novel symbionts in the deep terrestrial subsurface.</title>
        <authorList>
            <person name="Probst A.J."/>
            <person name="Ladd B."/>
            <person name="Jarett J.K."/>
            <person name="Geller-Mcgrath D.E."/>
            <person name="Sieber C.M.K."/>
            <person name="Emerson J.B."/>
            <person name="Anantharaman K."/>
            <person name="Thomas B.C."/>
            <person name="Malmstrom R."/>
            <person name="Stieglmeier M."/>
            <person name="Klingl A."/>
            <person name="Woyke T."/>
            <person name="Ryan C.M."/>
            <person name="Banfield J.F."/>
        </authorList>
    </citation>
    <scope>NUCLEOTIDE SEQUENCE [LARGE SCALE GENOMIC DNA]</scope>
</reference>
<keyword evidence="1" id="KW-1133">Transmembrane helix</keyword>